<protein>
    <recommendedName>
        <fullName evidence="2">MSP domain-containing protein</fullName>
    </recommendedName>
</protein>
<dbReference type="AlphaFoldDB" id="A0AAV4AG63"/>
<gene>
    <name evidence="3" type="ORF">PoB_003191400</name>
</gene>
<proteinExistence type="predicted"/>
<feature type="region of interest" description="Disordered" evidence="1">
    <location>
        <begin position="1"/>
        <end position="27"/>
    </location>
</feature>
<dbReference type="InterPro" id="IPR000535">
    <property type="entry name" value="MSP_dom"/>
</dbReference>
<dbReference type="EMBL" id="BLXT01003748">
    <property type="protein sequence ID" value="GFO05409.1"/>
    <property type="molecule type" value="Genomic_DNA"/>
</dbReference>
<evidence type="ECO:0000313" key="4">
    <source>
        <dbReference type="Proteomes" id="UP000735302"/>
    </source>
</evidence>
<evidence type="ECO:0000256" key="1">
    <source>
        <dbReference type="SAM" id="MobiDB-lite"/>
    </source>
</evidence>
<organism evidence="3 4">
    <name type="scientific">Plakobranchus ocellatus</name>
    <dbReference type="NCBI Taxonomy" id="259542"/>
    <lineage>
        <taxon>Eukaryota</taxon>
        <taxon>Metazoa</taxon>
        <taxon>Spiralia</taxon>
        <taxon>Lophotrochozoa</taxon>
        <taxon>Mollusca</taxon>
        <taxon>Gastropoda</taxon>
        <taxon>Heterobranchia</taxon>
        <taxon>Euthyneura</taxon>
        <taxon>Panpulmonata</taxon>
        <taxon>Sacoglossa</taxon>
        <taxon>Placobranchoidea</taxon>
        <taxon>Plakobranchidae</taxon>
        <taxon>Plakobranchus</taxon>
    </lineage>
</organism>
<evidence type="ECO:0000313" key="3">
    <source>
        <dbReference type="EMBL" id="GFO05409.1"/>
    </source>
</evidence>
<evidence type="ECO:0000259" key="2">
    <source>
        <dbReference type="PROSITE" id="PS50202"/>
    </source>
</evidence>
<keyword evidence="4" id="KW-1185">Reference proteome</keyword>
<comment type="caution">
    <text evidence="3">The sequence shown here is derived from an EMBL/GenBank/DDBJ whole genome shotgun (WGS) entry which is preliminary data.</text>
</comment>
<feature type="domain" description="MSP" evidence="2">
    <location>
        <begin position="46"/>
        <end position="105"/>
    </location>
</feature>
<dbReference type="Proteomes" id="UP000735302">
    <property type="component" value="Unassembled WGS sequence"/>
</dbReference>
<sequence length="105" mass="11727">MVPRKTRSEGPGPYTSSGPSYCPRGLQNDTSLEHRRIKLAFNYVLKLKILPHNPCHDIVFEAPLSDFSADSKSELNLVASTFEHTKTAKINLKTIDNLHVQCPPP</sequence>
<accession>A0AAV4AG63</accession>
<dbReference type="PROSITE" id="PS50202">
    <property type="entry name" value="MSP"/>
    <property type="match status" value="1"/>
</dbReference>
<reference evidence="3 4" key="1">
    <citation type="journal article" date="2021" name="Elife">
        <title>Chloroplast acquisition without the gene transfer in kleptoplastic sea slugs, Plakobranchus ocellatus.</title>
        <authorList>
            <person name="Maeda T."/>
            <person name="Takahashi S."/>
            <person name="Yoshida T."/>
            <person name="Shimamura S."/>
            <person name="Takaki Y."/>
            <person name="Nagai Y."/>
            <person name="Toyoda A."/>
            <person name="Suzuki Y."/>
            <person name="Arimoto A."/>
            <person name="Ishii H."/>
            <person name="Satoh N."/>
            <person name="Nishiyama T."/>
            <person name="Hasebe M."/>
            <person name="Maruyama T."/>
            <person name="Minagawa J."/>
            <person name="Obokata J."/>
            <person name="Shigenobu S."/>
        </authorList>
    </citation>
    <scope>NUCLEOTIDE SEQUENCE [LARGE SCALE GENOMIC DNA]</scope>
</reference>
<name>A0AAV4AG63_9GAST</name>